<accession>Q6LGR0</accession>
<reference evidence="3" key="1">
    <citation type="journal article" date="2005" name="Science">
        <title>Life at depth: Photobacterium profundum genome sequence and expression analysis.</title>
        <authorList>
            <person name="Vezzi A."/>
            <person name="Campanaro S."/>
            <person name="D'Angelo M."/>
            <person name="Simonato F."/>
            <person name="Vitulo N."/>
            <person name="Lauro F.M."/>
            <person name="Cestaro A."/>
            <person name="Malacrida G."/>
            <person name="Simionati B."/>
            <person name="Cannata N."/>
            <person name="Romualdi C."/>
            <person name="Bartlett D.H."/>
            <person name="Valle G."/>
        </authorList>
    </citation>
    <scope>NUCLEOTIDE SEQUENCE [LARGE SCALE GENOMIC DNA]</scope>
    <source>
        <strain evidence="3">ATCC BAA-1253 / SS9</strain>
    </source>
</reference>
<evidence type="ECO:0000313" key="3">
    <source>
        <dbReference type="Proteomes" id="UP000000593"/>
    </source>
</evidence>
<dbReference type="Pfam" id="PF11777">
    <property type="entry name" value="DUF3316"/>
    <property type="match status" value="1"/>
</dbReference>
<feature type="chain" id="PRO_5004276652" evidence="1">
    <location>
        <begin position="22"/>
        <end position="116"/>
    </location>
</feature>
<evidence type="ECO:0000313" key="2">
    <source>
        <dbReference type="EMBL" id="CAG23520.1"/>
    </source>
</evidence>
<keyword evidence="1" id="KW-0732">Signal</keyword>
<dbReference type="EMBL" id="CR378680">
    <property type="protein sequence ID" value="CAG23520.1"/>
    <property type="molecule type" value="Genomic_DNA"/>
</dbReference>
<dbReference type="AlphaFoldDB" id="Q6LGR0"/>
<organism evidence="2 3">
    <name type="scientific">Photobacterium profundum (strain SS9)</name>
    <dbReference type="NCBI Taxonomy" id="298386"/>
    <lineage>
        <taxon>Bacteria</taxon>
        <taxon>Pseudomonadati</taxon>
        <taxon>Pseudomonadota</taxon>
        <taxon>Gammaproteobacteria</taxon>
        <taxon>Vibrionales</taxon>
        <taxon>Vibrionaceae</taxon>
        <taxon>Photobacterium</taxon>
    </lineage>
</organism>
<protein>
    <submittedName>
        <fullName evidence="2">Hypothetical Acyl-CoA synthetase</fullName>
    </submittedName>
</protein>
<dbReference type="RefSeq" id="WP_011221676.1">
    <property type="nucleotide sequence ID" value="NC_006371.1"/>
</dbReference>
<keyword evidence="3" id="KW-1185">Reference proteome</keyword>
<dbReference type="KEGG" id="ppr:PBPRB1660"/>
<proteinExistence type="predicted"/>
<dbReference type="HOGENOM" id="CLU_166938_1_0_6"/>
<evidence type="ECO:0000256" key="1">
    <source>
        <dbReference type="SAM" id="SignalP"/>
    </source>
</evidence>
<dbReference type="PIRSF" id="PIRSF028299">
    <property type="entry name" value="UCP028299"/>
    <property type="match status" value="1"/>
</dbReference>
<gene>
    <name evidence="2" type="primary">VVA1474</name>
    <name evidence="2" type="ordered locus">PBPRB1660</name>
</gene>
<dbReference type="InterPro" id="IPR016879">
    <property type="entry name" value="UCP028299"/>
</dbReference>
<dbReference type="Proteomes" id="UP000000593">
    <property type="component" value="Chromosome 2"/>
</dbReference>
<dbReference type="eggNOG" id="ENOG5031NC2">
    <property type="taxonomic scope" value="Bacteria"/>
</dbReference>
<name>Q6LGR0_PHOPR</name>
<feature type="signal peptide" evidence="1">
    <location>
        <begin position="1"/>
        <end position="21"/>
    </location>
</feature>
<sequence length="116" mass="12713">MKMKTLSILAATVLMSATAFAGNQTSYNNASKVTEDFETKAEAYEAGFIYVDTLAGASYSELRFQLSPPPNKTISSISVDDTQVTVEEFAKSRGEIAYRAVVNIDYHFIAHDNSND</sequence>